<name>A0A9Q0L7G2_ANAIG</name>
<dbReference type="SMART" id="SM00875">
    <property type="entry name" value="BACK"/>
    <property type="match status" value="1"/>
</dbReference>
<dbReference type="InterPro" id="IPR006571">
    <property type="entry name" value="TLDc_dom"/>
</dbReference>
<dbReference type="AlphaFoldDB" id="A0A9Q0L7G2"/>
<evidence type="ECO:0000313" key="5">
    <source>
        <dbReference type="Proteomes" id="UP001149090"/>
    </source>
</evidence>
<dbReference type="InterPro" id="IPR011705">
    <property type="entry name" value="BACK"/>
</dbReference>
<protein>
    <submittedName>
        <fullName evidence="4">Pep-cterm sorting domain-containing protein</fullName>
    </submittedName>
</protein>
<keyword evidence="5" id="KW-1185">Reference proteome</keyword>
<proteinExistence type="predicted"/>
<dbReference type="Gene3D" id="3.30.710.10">
    <property type="entry name" value="Potassium Channel Kv1.1, Chain A"/>
    <property type="match status" value="1"/>
</dbReference>
<feature type="domain" description="TLDc" evidence="3">
    <location>
        <begin position="237"/>
        <end position="393"/>
    </location>
</feature>
<keyword evidence="2" id="KW-0677">Repeat</keyword>
<dbReference type="Gene3D" id="1.25.40.420">
    <property type="match status" value="1"/>
</dbReference>
<dbReference type="PANTHER" id="PTHR45632:SF3">
    <property type="entry name" value="KELCH-LIKE PROTEIN 32"/>
    <property type="match status" value="1"/>
</dbReference>
<accession>A0A9Q0L7G2</accession>
<dbReference type="PANTHER" id="PTHR45632">
    <property type="entry name" value="LD33804P"/>
    <property type="match status" value="1"/>
</dbReference>
<dbReference type="Proteomes" id="UP001149090">
    <property type="component" value="Unassembled WGS sequence"/>
</dbReference>
<comment type="caution">
    <text evidence="4">The sequence shown here is derived from an EMBL/GenBank/DDBJ whole genome shotgun (WGS) entry which is preliminary data.</text>
</comment>
<gene>
    <name evidence="4" type="ORF">M0811_13224</name>
</gene>
<evidence type="ECO:0000256" key="2">
    <source>
        <dbReference type="ARBA" id="ARBA00022737"/>
    </source>
</evidence>
<sequence>MKEDQEGKVELDVSFEIMKKILQYIYTGNIQVDPQNVIELMIQFQKFLVNDPELFVFLGKCASENISFENSVEILEIAKQFNLDQIYKKCMEVIALNFDKIIENQLYFKMDEEEFGLILENDDLIVENELNLLHTLIKWAQFNINNPIGIENLSNCENDKLAVKMKNLIKKIRFCEIEKEEVEKIWEFKLISKEIYSEILNFEENQEKSKKSEKSEKSEKSDSLLMFQPRIHFPKDSVLYNERELIKKLYFWINDPIFFRKLKLGYSAKKDGMNARSFHQKCDGKGKTLVLVQTKEDYIFGGFTEVGFIKQTNEKEESKAIRDEKAFIFSLKGGNEKRKPEKFLVSKGKEDKAIFYDYDSGPIFGDGDFCFFNDSRDPDGDFDNWYSEFGLVYDLPKGINKNSRLRKKYLAGKFSEWKNKAIEVFFN</sequence>
<dbReference type="PROSITE" id="PS51886">
    <property type="entry name" value="TLDC"/>
    <property type="match status" value="1"/>
</dbReference>
<dbReference type="InterPro" id="IPR000210">
    <property type="entry name" value="BTB/POZ_dom"/>
</dbReference>
<dbReference type="EMBL" id="JAPDFW010000133">
    <property type="protein sequence ID" value="KAJ5067174.1"/>
    <property type="molecule type" value="Genomic_DNA"/>
</dbReference>
<dbReference type="Pfam" id="PF07534">
    <property type="entry name" value="TLD"/>
    <property type="match status" value="1"/>
</dbReference>
<dbReference type="Pfam" id="PF00651">
    <property type="entry name" value="BTB"/>
    <property type="match status" value="1"/>
</dbReference>
<evidence type="ECO:0000256" key="1">
    <source>
        <dbReference type="ARBA" id="ARBA00022441"/>
    </source>
</evidence>
<keyword evidence="1" id="KW-0880">Kelch repeat</keyword>
<dbReference type="OrthoDB" id="25620at2759"/>
<dbReference type="SUPFAM" id="SSF54695">
    <property type="entry name" value="POZ domain"/>
    <property type="match status" value="1"/>
</dbReference>
<dbReference type="CDD" id="cd18186">
    <property type="entry name" value="BTB_POZ_ZBTB_KLHL-like"/>
    <property type="match status" value="1"/>
</dbReference>
<dbReference type="InterPro" id="IPR011333">
    <property type="entry name" value="SKP1/BTB/POZ_sf"/>
</dbReference>
<dbReference type="Pfam" id="PF07707">
    <property type="entry name" value="BACK"/>
    <property type="match status" value="1"/>
</dbReference>
<evidence type="ECO:0000313" key="4">
    <source>
        <dbReference type="EMBL" id="KAJ5067174.1"/>
    </source>
</evidence>
<organism evidence="4 5">
    <name type="scientific">Anaeramoeba ignava</name>
    <name type="common">Anaerobic marine amoeba</name>
    <dbReference type="NCBI Taxonomy" id="1746090"/>
    <lineage>
        <taxon>Eukaryota</taxon>
        <taxon>Metamonada</taxon>
        <taxon>Anaeramoebidae</taxon>
        <taxon>Anaeramoeba</taxon>
    </lineage>
</organism>
<reference evidence="4" key="1">
    <citation type="submission" date="2022-10" db="EMBL/GenBank/DDBJ databases">
        <title>Novel sulphate-reducing endosymbionts in the free-living metamonad Anaeramoeba.</title>
        <authorList>
            <person name="Jerlstrom-Hultqvist J."/>
            <person name="Cepicka I."/>
            <person name="Gallot-Lavallee L."/>
            <person name="Salas-Leiva D."/>
            <person name="Curtis B.A."/>
            <person name="Zahonova K."/>
            <person name="Pipaliya S."/>
            <person name="Dacks J."/>
            <person name="Roger A.J."/>
        </authorList>
    </citation>
    <scope>NUCLEOTIDE SEQUENCE</scope>
    <source>
        <strain evidence="4">BMAN</strain>
    </source>
</reference>
<evidence type="ECO:0000259" key="3">
    <source>
        <dbReference type="PROSITE" id="PS51886"/>
    </source>
</evidence>